<protein>
    <submittedName>
        <fullName evidence="2">Uncharacterized protein</fullName>
    </submittedName>
</protein>
<organism evidence="2 3">
    <name type="scientific">Theobroma cacao</name>
    <name type="common">Cacao</name>
    <name type="synonym">Cocoa</name>
    <dbReference type="NCBI Taxonomy" id="3641"/>
    <lineage>
        <taxon>Eukaryota</taxon>
        <taxon>Viridiplantae</taxon>
        <taxon>Streptophyta</taxon>
        <taxon>Embryophyta</taxon>
        <taxon>Tracheophyta</taxon>
        <taxon>Spermatophyta</taxon>
        <taxon>Magnoliopsida</taxon>
        <taxon>eudicotyledons</taxon>
        <taxon>Gunneridae</taxon>
        <taxon>Pentapetalae</taxon>
        <taxon>rosids</taxon>
        <taxon>malvids</taxon>
        <taxon>Malvales</taxon>
        <taxon>Malvaceae</taxon>
        <taxon>Byttnerioideae</taxon>
        <taxon>Theobroma</taxon>
    </lineage>
</organism>
<dbReference type="AlphaFoldDB" id="A0A061GBB8"/>
<dbReference type="Gramene" id="EOY26452">
    <property type="protein sequence ID" value="EOY26452"/>
    <property type="gene ID" value="TCM_028108"/>
</dbReference>
<feature type="region of interest" description="Disordered" evidence="1">
    <location>
        <begin position="35"/>
        <end position="100"/>
    </location>
</feature>
<feature type="compositionally biased region" description="Acidic residues" evidence="1">
    <location>
        <begin position="71"/>
        <end position="87"/>
    </location>
</feature>
<dbReference type="EMBL" id="CM001884">
    <property type="protein sequence ID" value="EOY26452.1"/>
    <property type="molecule type" value="Genomic_DNA"/>
</dbReference>
<dbReference type="InParanoid" id="A0A061GBB8"/>
<reference evidence="2 3" key="1">
    <citation type="journal article" date="2013" name="Genome Biol.">
        <title>The genome sequence of the most widely cultivated cacao type and its use to identify candidate genes regulating pod color.</title>
        <authorList>
            <person name="Motamayor J.C."/>
            <person name="Mockaitis K."/>
            <person name="Schmutz J."/>
            <person name="Haiminen N."/>
            <person name="Iii D.L."/>
            <person name="Cornejo O."/>
            <person name="Findley S.D."/>
            <person name="Zheng P."/>
            <person name="Utro F."/>
            <person name="Royaert S."/>
            <person name="Saski C."/>
            <person name="Jenkins J."/>
            <person name="Podicheti R."/>
            <person name="Zhao M."/>
            <person name="Scheffler B.E."/>
            <person name="Stack J.C."/>
            <person name="Feltus F.A."/>
            <person name="Mustiga G.M."/>
            <person name="Amores F."/>
            <person name="Phillips W."/>
            <person name="Marelli J.P."/>
            <person name="May G.D."/>
            <person name="Shapiro H."/>
            <person name="Ma J."/>
            <person name="Bustamante C.D."/>
            <person name="Schnell R.J."/>
            <person name="Main D."/>
            <person name="Gilbert D."/>
            <person name="Parida L."/>
            <person name="Kuhn D.N."/>
        </authorList>
    </citation>
    <scope>NUCLEOTIDE SEQUENCE [LARGE SCALE GENOMIC DNA]</scope>
    <source>
        <strain evidence="3">cv. Matina 1-6</strain>
    </source>
</reference>
<gene>
    <name evidence="2" type="ORF">TCM_028108</name>
</gene>
<accession>A0A061GBB8</accession>
<sequence length="100" mass="11210">MNQGKCNTPYFDIVTNKAYRMQIEVFEVALQHNISSNEEKGNDSHSTEKGSMDSIAESRFVQECESQGSENGEDEENPQEAEDDLECDPLMCTGLDSYSC</sequence>
<keyword evidence="3" id="KW-1185">Reference proteome</keyword>
<proteinExistence type="predicted"/>
<evidence type="ECO:0000313" key="2">
    <source>
        <dbReference type="EMBL" id="EOY26452.1"/>
    </source>
</evidence>
<name>A0A061GBB8_THECC</name>
<feature type="compositionally biased region" description="Basic and acidic residues" evidence="1">
    <location>
        <begin position="37"/>
        <end position="51"/>
    </location>
</feature>
<evidence type="ECO:0000256" key="1">
    <source>
        <dbReference type="SAM" id="MobiDB-lite"/>
    </source>
</evidence>
<dbReference type="Proteomes" id="UP000026915">
    <property type="component" value="Chromosome 6"/>
</dbReference>
<evidence type="ECO:0000313" key="3">
    <source>
        <dbReference type="Proteomes" id="UP000026915"/>
    </source>
</evidence>
<dbReference type="HOGENOM" id="CLU_2311272_0_0_1"/>